<accession>A0A4Z1IQ04</accession>
<dbReference type="PROSITE" id="PS00463">
    <property type="entry name" value="ZN2_CY6_FUNGAL_1"/>
    <property type="match status" value="1"/>
</dbReference>
<dbReference type="PROSITE" id="PS50048">
    <property type="entry name" value="ZN2_CY6_FUNGAL_2"/>
    <property type="match status" value="1"/>
</dbReference>
<feature type="compositionally biased region" description="Polar residues" evidence="3">
    <location>
        <begin position="141"/>
        <end position="152"/>
    </location>
</feature>
<dbReference type="InterPro" id="IPR021858">
    <property type="entry name" value="Fun_TF"/>
</dbReference>
<dbReference type="EMBL" id="PQXN01000013">
    <property type="protein sequence ID" value="TGO63436.1"/>
    <property type="molecule type" value="Genomic_DNA"/>
</dbReference>
<feature type="region of interest" description="Disordered" evidence="3">
    <location>
        <begin position="103"/>
        <end position="152"/>
    </location>
</feature>
<evidence type="ECO:0000256" key="2">
    <source>
        <dbReference type="ARBA" id="ARBA00023242"/>
    </source>
</evidence>
<feature type="region of interest" description="Disordered" evidence="3">
    <location>
        <begin position="74"/>
        <end position="93"/>
    </location>
</feature>
<name>A0A4Z1IQ04_9HELO</name>
<dbReference type="OrthoDB" id="3886144at2759"/>
<evidence type="ECO:0000256" key="3">
    <source>
        <dbReference type="SAM" id="MobiDB-lite"/>
    </source>
</evidence>
<reference evidence="5 6" key="1">
    <citation type="submission" date="2017-12" db="EMBL/GenBank/DDBJ databases">
        <title>Comparative genomics of Botrytis spp.</title>
        <authorList>
            <person name="Valero-Jimenez C.A."/>
            <person name="Tapia P."/>
            <person name="Veloso J."/>
            <person name="Silva-Moreno E."/>
            <person name="Staats M."/>
            <person name="Valdes J.H."/>
            <person name="Van Kan J.A.L."/>
        </authorList>
    </citation>
    <scope>NUCLEOTIDE SEQUENCE [LARGE SCALE GENOMIC DNA]</scope>
    <source>
        <strain evidence="5 6">MUCL11595</strain>
    </source>
</reference>
<dbReference type="SMART" id="SM00066">
    <property type="entry name" value="GAL4"/>
    <property type="match status" value="1"/>
</dbReference>
<feature type="compositionally biased region" description="Polar residues" evidence="3">
    <location>
        <begin position="1"/>
        <end position="13"/>
    </location>
</feature>
<keyword evidence="2" id="KW-0539">Nucleus</keyword>
<comment type="caution">
    <text evidence="5">The sequence shown here is derived from an EMBL/GenBank/DDBJ whole genome shotgun (WGS) entry which is preliminary data.</text>
</comment>
<dbReference type="InterPro" id="IPR001138">
    <property type="entry name" value="Zn2Cys6_DnaBD"/>
</dbReference>
<feature type="region of interest" description="Disordered" evidence="3">
    <location>
        <begin position="762"/>
        <end position="787"/>
    </location>
</feature>
<evidence type="ECO:0000256" key="1">
    <source>
        <dbReference type="ARBA" id="ARBA00004123"/>
    </source>
</evidence>
<dbReference type="PANTHER" id="PTHR37534">
    <property type="entry name" value="TRANSCRIPTIONAL ACTIVATOR PROTEIN UGA3"/>
    <property type="match status" value="1"/>
</dbReference>
<dbReference type="Pfam" id="PF11951">
    <property type="entry name" value="Fungal_trans_2"/>
    <property type="match status" value="1"/>
</dbReference>
<dbReference type="InterPro" id="IPR036864">
    <property type="entry name" value="Zn2-C6_fun-type_DNA-bd_sf"/>
</dbReference>
<feature type="domain" description="Zn(2)-C6 fungal-type" evidence="4">
    <location>
        <begin position="61"/>
        <end position="89"/>
    </location>
</feature>
<comment type="subcellular location">
    <subcellularLocation>
        <location evidence="1">Nucleus</location>
    </subcellularLocation>
</comment>
<evidence type="ECO:0000313" key="5">
    <source>
        <dbReference type="EMBL" id="TGO63436.1"/>
    </source>
</evidence>
<keyword evidence="6" id="KW-1185">Reference proteome</keyword>
<dbReference type="GO" id="GO:0008270">
    <property type="term" value="F:zinc ion binding"/>
    <property type="evidence" value="ECO:0007669"/>
    <property type="project" value="InterPro"/>
</dbReference>
<protein>
    <recommendedName>
        <fullName evidence="4">Zn(2)-C6 fungal-type domain-containing protein</fullName>
    </recommendedName>
</protein>
<organism evidence="5 6">
    <name type="scientific">Botryotinia convoluta</name>
    <dbReference type="NCBI Taxonomy" id="54673"/>
    <lineage>
        <taxon>Eukaryota</taxon>
        <taxon>Fungi</taxon>
        <taxon>Dikarya</taxon>
        <taxon>Ascomycota</taxon>
        <taxon>Pezizomycotina</taxon>
        <taxon>Leotiomycetes</taxon>
        <taxon>Helotiales</taxon>
        <taxon>Sclerotiniaceae</taxon>
        <taxon>Botryotinia</taxon>
    </lineage>
</organism>
<dbReference type="Pfam" id="PF00172">
    <property type="entry name" value="Zn_clus"/>
    <property type="match status" value="1"/>
</dbReference>
<feature type="region of interest" description="Disordered" evidence="3">
    <location>
        <begin position="1"/>
        <end position="60"/>
    </location>
</feature>
<evidence type="ECO:0000259" key="4">
    <source>
        <dbReference type="PROSITE" id="PS50048"/>
    </source>
</evidence>
<dbReference type="Proteomes" id="UP000297527">
    <property type="component" value="Unassembled WGS sequence"/>
</dbReference>
<dbReference type="AlphaFoldDB" id="A0A4Z1IQ04"/>
<feature type="region of interest" description="Disordered" evidence="3">
    <location>
        <begin position="190"/>
        <end position="211"/>
    </location>
</feature>
<dbReference type="GO" id="GO:0000981">
    <property type="term" value="F:DNA-binding transcription factor activity, RNA polymerase II-specific"/>
    <property type="evidence" value="ECO:0007669"/>
    <property type="project" value="InterPro"/>
</dbReference>
<dbReference type="PANTHER" id="PTHR37534:SF47">
    <property type="entry name" value="ZN(2)-C6 FUNGAL-TYPE DOMAIN-CONTAINING PROTEIN"/>
    <property type="match status" value="1"/>
</dbReference>
<dbReference type="Gene3D" id="4.10.240.10">
    <property type="entry name" value="Zn(2)-C6 fungal-type DNA-binding domain"/>
    <property type="match status" value="1"/>
</dbReference>
<dbReference type="GO" id="GO:0045944">
    <property type="term" value="P:positive regulation of transcription by RNA polymerase II"/>
    <property type="evidence" value="ECO:0007669"/>
    <property type="project" value="TreeGrafter"/>
</dbReference>
<sequence>METITIPSPSTFLSSPVLKPAPEPPPPPKKRKQSTSKPSAAQSSKKEHSINKPKQSKSRNGCITCKAKRLKCDETKPSCQQCHKKGVSCGGYKKDFKWRPFEEATFTNRPPPPPAPKKRGSIALDKAPDNSTAASPVASDGTASTPGGEDTQMQDSFFNAAVLSPSTFDVSTSLPELHSGFSSMFDMSTPTFSQDDSQRSRIEPDSVTSSLSSMFEDTGLVTPTRSNFSGQSPRLTDLLQSGSDLNTRAPSMSMASSIPMTSTMMGMPMSSPNMTQFQMTNDSSLEDDIEEIIREPPLSDADMWLAMSPFQPQSRSPSVSPRSFSPMYRQPDVPAGSPEMLMLRFDKQTCGILSVKDGPTENPWRTLVWPLARDSPALYHAIASMTAFHTSKEKPALRVDGMEHMRRSIRSLATGIEKMRTDTALATTLVLAFAESWDQHISTGIEHLRGAKILVNQALIKHNKRSLVGDDLARLKFLCNTWVYMDVIARLTSIDDEDSTDFENILSPLNNLSANSFSSASSSSANVTPMSEIDPLMGSAATLFPLIGRAANLCRKVQKSKSNSIAIVSQAMELKQEIEQWQPSTAFSTPEDPTSEIQHALQTAEAYRYATLLHLHQAVPEIPSLTCAELAKKVLVFLATVPLSSRLVIVQIYPLLAAGCEAKDAEDRAWVDERWASMGRRMWIGNIDRCWEVMQEVWRRRDEVARKKEQELMRKNGGRMGMSGMHGGPSDNMRRFEEGMENGIGNEEISFSDLLNLNEMGSRGQSRRASPVGNRQRHSISGPSQGSFGELMAQRQAAGLITEEMDQELTVRGKLHWVGVMKDWEWESKSNFFHLIYLSSFICPPSFPYWVYFHQTPIHISSYPLPYPSCNQRKSLSV</sequence>
<evidence type="ECO:0000313" key="6">
    <source>
        <dbReference type="Proteomes" id="UP000297527"/>
    </source>
</evidence>
<proteinExistence type="predicted"/>
<dbReference type="SUPFAM" id="SSF57701">
    <property type="entry name" value="Zn2/Cys6 DNA-binding domain"/>
    <property type="match status" value="1"/>
</dbReference>
<dbReference type="GO" id="GO:0005634">
    <property type="term" value="C:nucleus"/>
    <property type="evidence" value="ECO:0007669"/>
    <property type="project" value="UniProtKB-SubCell"/>
</dbReference>
<dbReference type="GO" id="GO:0000976">
    <property type="term" value="F:transcription cis-regulatory region binding"/>
    <property type="evidence" value="ECO:0007669"/>
    <property type="project" value="TreeGrafter"/>
</dbReference>
<gene>
    <name evidence="5" type="ORF">BCON_0013g00150</name>
</gene>
<dbReference type="CDD" id="cd00067">
    <property type="entry name" value="GAL4"/>
    <property type="match status" value="1"/>
</dbReference>